<organism evidence="2 3">
    <name type="scientific">Lupinus angustifolius</name>
    <name type="common">Narrow-leaved blue lupine</name>
    <dbReference type="NCBI Taxonomy" id="3871"/>
    <lineage>
        <taxon>Eukaryota</taxon>
        <taxon>Viridiplantae</taxon>
        <taxon>Streptophyta</taxon>
        <taxon>Embryophyta</taxon>
        <taxon>Tracheophyta</taxon>
        <taxon>Spermatophyta</taxon>
        <taxon>Magnoliopsida</taxon>
        <taxon>eudicotyledons</taxon>
        <taxon>Gunneridae</taxon>
        <taxon>Pentapetalae</taxon>
        <taxon>rosids</taxon>
        <taxon>fabids</taxon>
        <taxon>Fabales</taxon>
        <taxon>Fabaceae</taxon>
        <taxon>Papilionoideae</taxon>
        <taxon>50 kb inversion clade</taxon>
        <taxon>genistoids sensu lato</taxon>
        <taxon>core genistoids</taxon>
        <taxon>Genisteae</taxon>
        <taxon>Lupinus</taxon>
    </lineage>
</organism>
<dbReference type="PANTHER" id="PTHR47214">
    <property type="entry name" value="PROTEIN ROUGH SHEATH 2 HOMOLOG"/>
    <property type="match status" value="1"/>
</dbReference>
<dbReference type="InterPro" id="IPR052844">
    <property type="entry name" value="Leaf_Dev_Regulator"/>
</dbReference>
<sequence>MVMYELVECSKELEEVHYALAAHKKEASWPLSRVELQLESEKASRRREKTEEIKAKIKALRDEQAAAFDRIEAGYKD</sequence>
<dbReference type="STRING" id="3871.A0A1J7H4D7"/>
<keyword evidence="1" id="KW-0175">Coiled coil</keyword>
<keyword evidence="3" id="KW-1185">Reference proteome</keyword>
<accession>A0A1J7H4D7</accession>
<dbReference type="Proteomes" id="UP000188354">
    <property type="component" value="Chromosome LG07"/>
</dbReference>
<evidence type="ECO:0000256" key="1">
    <source>
        <dbReference type="SAM" id="Coils"/>
    </source>
</evidence>
<reference evidence="2 3" key="1">
    <citation type="journal article" date="2017" name="Plant Biotechnol. J.">
        <title>A comprehensive draft genome sequence for lupin (Lupinus angustifolius), an emerging health food: insights into plant-microbe interactions and legume evolution.</title>
        <authorList>
            <person name="Hane J.K."/>
            <person name="Ming Y."/>
            <person name="Kamphuis L.G."/>
            <person name="Nelson M.N."/>
            <person name="Garg G."/>
            <person name="Atkins C.A."/>
            <person name="Bayer P.E."/>
            <person name="Bravo A."/>
            <person name="Bringans S."/>
            <person name="Cannon S."/>
            <person name="Edwards D."/>
            <person name="Foley R."/>
            <person name="Gao L.L."/>
            <person name="Harrison M.J."/>
            <person name="Huang W."/>
            <person name="Hurgobin B."/>
            <person name="Li S."/>
            <person name="Liu C.W."/>
            <person name="McGrath A."/>
            <person name="Morahan G."/>
            <person name="Murray J."/>
            <person name="Weller J."/>
            <person name="Jian J."/>
            <person name="Singh K.B."/>
        </authorList>
    </citation>
    <scope>NUCLEOTIDE SEQUENCE [LARGE SCALE GENOMIC DNA]</scope>
    <source>
        <strain evidence="3">cv. Tanjil</strain>
        <tissue evidence="2">Whole plant</tissue>
    </source>
</reference>
<evidence type="ECO:0000313" key="2">
    <source>
        <dbReference type="EMBL" id="OIW07476.1"/>
    </source>
</evidence>
<name>A0A1J7H4D7_LUPAN</name>
<feature type="coiled-coil region" evidence="1">
    <location>
        <begin position="33"/>
        <end position="63"/>
    </location>
</feature>
<proteinExistence type="predicted"/>
<gene>
    <name evidence="2" type="ORF">TanjilG_14422</name>
</gene>
<evidence type="ECO:0000313" key="3">
    <source>
        <dbReference type="Proteomes" id="UP000188354"/>
    </source>
</evidence>
<dbReference type="PANTHER" id="PTHR47214:SF3">
    <property type="entry name" value="TRANSCRIPTION FACTOR AS1"/>
    <property type="match status" value="1"/>
</dbReference>
<protein>
    <submittedName>
        <fullName evidence="2">Uncharacterized protein</fullName>
    </submittedName>
</protein>
<dbReference type="Gramene" id="OIW07476">
    <property type="protein sequence ID" value="OIW07476"/>
    <property type="gene ID" value="TanjilG_14422"/>
</dbReference>
<dbReference type="EMBL" id="CM007367">
    <property type="protein sequence ID" value="OIW07476.1"/>
    <property type="molecule type" value="Genomic_DNA"/>
</dbReference>
<dbReference type="AlphaFoldDB" id="A0A1J7H4D7"/>